<evidence type="ECO:0000256" key="1">
    <source>
        <dbReference type="SAM" id="MobiDB-lite"/>
    </source>
</evidence>
<sequence length="216" mass="23948">MDMRTSVERTFVRSFDWSGRASRSEYWWFYLFSMVILAVAYTLAFTVASLFTPLIWILLSLVPSLGVSVRRLHDTDRSGWWLLLALVPYIGAFVVLVFTCLPSTPGHNGYGPPDDAAAQANVHRRLARQVDKYGDIYVAVGYAALAVVYAGEAGKKTDDDLTWLSLRREVMGDQAFRQRLLEVLDEGGTDDLVRLTNPPPLGPAAHTVSDPPEGAV</sequence>
<dbReference type="GO" id="GO:0005886">
    <property type="term" value="C:plasma membrane"/>
    <property type="evidence" value="ECO:0007669"/>
    <property type="project" value="TreeGrafter"/>
</dbReference>
<evidence type="ECO:0000313" key="3">
    <source>
        <dbReference type="EMBL" id="MUN40673.1"/>
    </source>
</evidence>
<dbReference type="PANTHER" id="PTHR34980">
    <property type="entry name" value="INNER MEMBRANE PROTEIN-RELATED-RELATED"/>
    <property type="match status" value="1"/>
</dbReference>
<gene>
    <name evidence="3" type="ORF">GNZ18_29325</name>
</gene>
<dbReference type="AlphaFoldDB" id="A0A7K1L8P5"/>
<organism evidence="3 4">
    <name type="scientific">Actinomadura litoris</name>
    <dbReference type="NCBI Taxonomy" id="2678616"/>
    <lineage>
        <taxon>Bacteria</taxon>
        <taxon>Bacillati</taxon>
        <taxon>Actinomycetota</taxon>
        <taxon>Actinomycetes</taxon>
        <taxon>Streptosporangiales</taxon>
        <taxon>Thermomonosporaceae</taxon>
        <taxon>Actinomadura</taxon>
    </lineage>
</organism>
<dbReference type="Pfam" id="PF05656">
    <property type="entry name" value="DUF805"/>
    <property type="match status" value="1"/>
</dbReference>
<feature type="transmembrane region" description="Helical" evidence="2">
    <location>
        <begin position="27"/>
        <end position="59"/>
    </location>
</feature>
<feature type="transmembrane region" description="Helical" evidence="2">
    <location>
        <begin position="79"/>
        <end position="101"/>
    </location>
</feature>
<keyword evidence="2" id="KW-0472">Membrane</keyword>
<evidence type="ECO:0000256" key="2">
    <source>
        <dbReference type="SAM" id="Phobius"/>
    </source>
</evidence>
<dbReference type="PANTHER" id="PTHR34980:SF2">
    <property type="entry name" value="INNER MEMBRANE PROTEIN YHAH-RELATED"/>
    <property type="match status" value="1"/>
</dbReference>
<feature type="region of interest" description="Disordered" evidence="1">
    <location>
        <begin position="191"/>
        <end position="216"/>
    </location>
</feature>
<keyword evidence="2" id="KW-1133">Transmembrane helix</keyword>
<proteinExistence type="predicted"/>
<name>A0A7K1L8P5_9ACTN</name>
<dbReference type="Proteomes" id="UP000432015">
    <property type="component" value="Unassembled WGS sequence"/>
</dbReference>
<keyword evidence="2" id="KW-0812">Transmembrane</keyword>
<dbReference type="EMBL" id="WOFH01000011">
    <property type="protein sequence ID" value="MUN40673.1"/>
    <property type="molecule type" value="Genomic_DNA"/>
</dbReference>
<protein>
    <submittedName>
        <fullName evidence="3">DUF805 domain-containing protein</fullName>
    </submittedName>
</protein>
<comment type="caution">
    <text evidence="3">The sequence shown here is derived from an EMBL/GenBank/DDBJ whole genome shotgun (WGS) entry which is preliminary data.</text>
</comment>
<dbReference type="RefSeq" id="WP_156219813.1">
    <property type="nucleotide sequence ID" value="NZ_WOFH01000011.1"/>
</dbReference>
<dbReference type="InterPro" id="IPR008523">
    <property type="entry name" value="DUF805"/>
</dbReference>
<keyword evidence="4" id="KW-1185">Reference proteome</keyword>
<evidence type="ECO:0000313" key="4">
    <source>
        <dbReference type="Proteomes" id="UP000432015"/>
    </source>
</evidence>
<accession>A0A7K1L8P5</accession>
<reference evidence="3 4" key="1">
    <citation type="submission" date="2019-11" db="EMBL/GenBank/DDBJ databases">
        <authorList>
            <person name="Cao P."/>
        </authorList>
    </citation>
    <scope>NUCLEOTIDE SEQUENCE [LARGE SCALE GENOMIC DNA]</scope>
    <source>
        <strain evidence="3 4">NEAU-AAG5</strain>
    </source>
</reference>